<dbReference type="AlphaFoldDB" id="A0A8T0H6I9"/>
<accession>A0A8T0H6I9</accession>
<protein>
    <submittedName>
        <fullName evidence="1">Uncharacterized protein</fullName>
    </submittedName>
</protein>
<proteinExistence type="predicted"/>
<reference evidence="1" key="1">
    <citation type="submission" date="2020-06" db="EMBL/GenBank/DDBJ databases">
        <title>WGS assembly of Ceratodon purpureus strain R40.</title>
        <authorList>
            <person name="Carey S.B."/>
            <person name="Jenkins J."/>
            <person name="Shu S."/>
            <person name="Lovell J.T."/>
            <person name="Sreedasyam A."/>
            <person name="Maumus F."/>
            <person name="Tiley G.P."/>
            <person name="Fernandez-Pozo N."/>
            <person name="Barry K."/>
            <person name="Chen C."/>
            <person name="Wang M."/>
            <person name="Lipzen A."/>
            <person name="Daum C."/>
            <person name="Saski C.A."/>
            <person name="Payton A.C."/>
            <person name="Mcbreen J.C."/>
            <person name="Conrad R.E."/>
            <person name="Kollar L.M."/>
            <person name="Olsson S."/>
            <person name="Huttunen S."/>
            <person name="Landis J.B."/>
            <person name="Wickett N.J."/>
            <person name="Johnson M.G."/>
            <person name="Rensing S.A."/>
            <person name="Grimwood J."/>
            <person name="Schmutz J."/>
            <person name="Mcdaniel S.F."/>
        </authorList>
    </citation>
    <scope>NUCLEOTIDE SEQUENCE</scope>
    <source>
        <strain evidence="1">R40</strain>
    </source>
</reference>
<dbReference type="EMBL" id="CM026428">
    <property type="protein sequence ID" value="KAG0567571.1"/>
    <property type="molecule type" value="Genomic_DNA"/>
</dbReference>
<organism evidence="1 2">
    <name type="scientific">Ceratodon purpureus</name>
    <name type="common">Fire moss</name>
    <name type="synonym">Dicranum purpureum</name>
    <dbReference type="NCBI Taxonomy" id="3225"/>
    <lineage>
        <taxon>Eukaryota</taxon>
        <taxon>Viridiplantae</taxon>
        <taxon>Streptophyta</taxon>
        <taxon>Embryophyta</taxon>
        <taxon>Bryophyta</taxon>
        <taxon>Bryophytina</taxon>
        <taxon>Bryopsida</taxon>
        <taxon>Dicranidae</taxon>
        <taxon>Pseudoditrichales</taxon>
        <taxon>Ditrichaceae</taxon>
        <taxon>Ceratodon</taxon>
    </lineage>
</organism>
<name>A0A8T0H6I9_CERPU</name>
<sequence>MDSWCPCQVVHIILFNKLERMAVKKVHDNSTQISTKRLSYSSHLCTLCANFCISQDLTSLHSAAVFTITIRAFLFCLEPQIQFCTNLKQTSPPTAYCEKTNSFPTSITLYLLHSTRDLIRYPTHRGLSPFQRSPMQH</sequence>
<gene>
    <name evidence="1" type="ORF">KC19_7G144500</name>
</gene>
<dbReference type="Proteomes" id="UP000822688">
    <property type="component" value="Chromosome 7"/>
</dbReference>
<keyword evidence="2" id="KW-1185">Reference proteome</keyword>
<evidence type="ECO:0000313" key="1">
    <source>
        <dbReference type="EMBL" id="KAG0567571.1"/>
    </source>
</evidence>
<evidence type="ECO:0000313" key="2">
    <source>
        <dbReference type="Proteomes" id="UP000822688"/>
    </source>
</evidence>
<comment type="caution">
    <text evidence="1">The sequence shown here is derived from an EMBL/GenBank/DDBJ whole genome shotgun (WGS) entry which is preliminary data.</text>
</comment>